<reference evidence="2 4" key="1">
    <citation type="journal article" date="2008" name="Science">
        <title>The Physcomitrella genome reveals evolutionary insights into the conquest of land by plants.</title>
        <authorList>
            <person name="Rensing S."/>
            <person name="Lang D."/>
            <person name="Zimmer A."/>
            <person name="Terry A."/>
            <person name="Salamov A."/>
            <person name="Shapiro H."/>
            <person name="Nishiyama T."/>
            <person name="Perroud P.-F."/>
            <person name="Lindquist E."/>
            <person name="Kamisugi Y."/>
            <person name="Tanahashi T."/>
            <person name="Sakakibara K."/>
            <person name="Fujita T."/>
            <person name="Oishi K."/>
            <person name="Shin-I T."/>
            <person name="Kuroki Y."/>
            <person name="Toyoda A."/>
            <person name="Suzuki Y."/>
            <person name="Hashimoto A."/>
            <person name="Yamaguchi K."/>
            <person name="Sugano A."/>
            <person name="Kohara Y."/>
            <person name="Fujiyama A."/>
            <person name="Anterola A."/>
            <person name="Aoki S."/>
            <person name="Ashton N."/>
            <person name="Barbazuk W.B."/>
            <person name="Barker E."/>
            <person name="Bennetzen J."/>
            <person name="Bezanilla M."/>
            <person name="Blankenship R."/>
            <person name="Cho S.H."/>
            <person name="Dutcher S."/>
            <person name="Estelle M."/>
            <person name="Fawcett J.A."/>
            <person name="Gundlach H."/>
            <person name="Hanada K."/>
            <person name="Heyl A."/>
            <person name="Hicks K.A."/>
            <person name="Hugh J."/>
            <person name="Lohr M."/>
            <person name="Mayer K."/>
            <person name="Melkozernov A."/>
            <person name="Murata T."/>
            <person name="Nelson D."/>
            <person name="Pils B."/>
            <person name="Prigge M."/>
            <person name="Reiss B."/>
            <person name="Renner T."/>
            <person name="Rombauts S."/>
            <person name="Rushton P."/>
            <person name="Sanderfoot A."/>
            <person name="Schween G."/>
            <person name="Shiu S.-H."/>
            <person name="Stueber K."/>
            <person name="Theodoulou F.L."/>
            <person name="Tu H."/>
            <person name="Van de Peer Y."/>
            <person name="Verrier P.J."/>
            <person name="Waters E."/>
            <person name="Wood A."/>
            <person name="Yang L."/>
            <person name="Cove D."/>
            <person name="Cuming A."/>
            <person name="Hasebe M."/>
            <person name="Lucas S."/>
            <person name="Mishler D.B."/>
            <person name="Reski R."/>
            <person name="Grigoriev I."/>
            <person name="Quatrano R.S."/>
            <person name="Boore J.L."/>
        </authorList>
    </citation>
    <scope>NUCLEOTIDE SEQUENCE [LARGE SCALE GENOMIC DNA]</scope>
    <source>
        <strain evidence="3 4">cv. Gransden 2004</strain>
    </source>
</reference>
<organism evidence="2">
    <name type="scientific">Physcomitrium patens</name>
    <name type="common">Spreading-leaved earth moss</name>
    <name type="synonym">Physcomitrella patens</name>
    <dbReference type="NCBI Taxonomy" id="3218"/>
    <lineage>
        <taxon>Eukaryota</taxon>
        <taxon>Viridiplantae</taxon>
        <taxon>Streptophyta</taxon>
        <taxon>Embryophyta</taxon>
        <taxon>Bryophyta</taxon>
        <taxon>Bryophytina</taxon>
        <taxon>Bryopsida</taxon>
        <taxon>Funariidae</taxon>
        <taxon>Funariales</taxon>
        <taxon>Funariaceae</taxon>
        <taxon>Physcomitrium</taxon>
    </lineage>
</organism>
<evidence type="ECO:0000256" key="1">
    <source>
        <dbReference type="SAM" id="SignalP"/>
    </source>
</evidence>
<evidence type="ECO:0000313" key="2">
    <source>
        <dbReference type="EMBL" id="PNR52181.1"/>
    </source>
</evidence>
<evidence type="ECO:0000313" key="3">
    <source>
        <dbReference type="EnsemblPlants" id="Pp3c6_5790V3.1"/>
    </source>
</evidence>
<keyword evidence="4" id="KW-1185">Reference proteome</keyword>
<dbReference type="PaxDb" id="3218-PP1S180_69V6.1"/>
<evidence type="ECO:0000313" key="4">
    <source>
        <dbReference type="Proteomes" id="UP000006727"/>
    </source>
</evidence>
<dbReference type="Gramene" id="Pp3c6_5790V3.1">
    <property type="protein sequence ID" value="Pp3c6_5790V3.1"/>
    <property type="gene ID" value="Pp3c6_5790"/>
</dbReference>
<dbReference type="Proteomes" id="UP000006727">
    <property type="component" value="Chromosome 6"/>
</dbReference>
<protein>
    <submittedName>
        <fullName evidence="2 3">Uncharacterized protein</fullName>
    </submittedName>
</protein>
<dbReference type="AlphaFoldDB" id="A0A2K1KEH5"/>
<gene>
    <name evidence="2" type="ORF">PHYPA_008555</name>
</gene>
<feature type="signal peptide" evidence="1">
    <location>
        <begin position="1"/>
        <end position="19"/>
    </location>
</feature>
<proteinExistence type="predicted"/>
<dbReference type="EMBL" id="ABEU02000006">
    <property type="protein sequence ID" value="PNR52181.1"/>
    <property type="molecule type" value="Genomic_DNA"/>
</dbReference>
<name>A0A2K1KEH5_PHYPA</name>
<feature type="chain" id="PRO_5036319053" evidence="1">
    <location>
        <begin position="20"/>
        <end position="60"/>
    </location>
</feature>
<reference evidence="2 4" key="2">
    <citation type="journal article" date="2018" name="Plant J.">
        <title>The Physcomitrella patens chromosome-scale assembly reveals moss genome structure and evolution.</title>
        <authorList>
            <person name="Lang D."/>
            <person name="Ullrich K.K."/>
            <person name="Murat F."/>
            <person name="Fuchs J."/>
            <person name="Jenkins J."/>
            <person name="Haas F.B."/>
            <person name="Piednoel M."/>
            <person name="Gundlach H."/>
            <person name="Van Bel M."/>
            <person name="Meyberg R."/>
            <person name="Vives C."/>
            <person name="Morata J."/>
            <person name="Symeonidi A."/>
            <person name="Hiss M."/>
            <person name="Muchero W."/>
            <person name="Kamisugi Y."/>
            <person name="Saleh O."/>
            <person name="Blanc G."/>
            <person name="Decker E.L."/>
            <person name="van Gessel N."/>
            <person name="Grimwood J."/>
            <person name="Hayes R.D."/>
            <person name="Graham S.W."/>
            <person name="Gunter L.E."/>
            <person name="McDaniel S.F."/>
            <person name="Hoernstein S.N.W."/>
            <person name="Larsson A."/>
            <person name="Li F.W."/>
            <person name="Perroud P.F."/>
            <person name="Phillips J."/>
            <person name="Ranjan P."/>
            <person name="Rokshar D.S."/>
            <person name="Rothfels C.J."/>
            <person name="Schneider L."/>
            <person name="Shu S."/>
            <person name="Stevenson D.W."/>
            <person name="Thummler F."/>
            <person name="Tillich M."/>
            <person name="Villarreal Aguilar J.C."/>
            <person name="Widiez T."/>
            <person name="Wong G.K."/>
            <person name="Wymore A."/>
            <person name="Zhang Y."/>
            <person name="Zimmer A.D."/>
            <person name="Quatrano R.S."/>
            <person name="Mayer K.F.X."/>
            <person name="Goodstein D."/>
            <person name="Casacuberta J.M."/>
            <person name="Vandepoele K."/>
            <person name="Reski R."/>
            <person name="Cuming A.C."/>
            <person name="Tuskan G.A."/>
            <person name="Maumus F."/>
            <person name="Salse J."/>
            <person name="Schmutz J."/>
            <person name="Rensing S.A."/>
        </authorList>
    </citation>
    <scope>NUCLEOTIDE SEQUENCE [LARGE SCALE GENOMIC DNA]</scope>
    <source>
        <strain evidence="3 4">cv. Gransden 2004</strain>
    </source>
</reference>
<keyword evidence="1" id="KW-0732">Signal</keyword>
<accession>A0A2K1KEH5</accession>
<reference evidence="3" key="3">
    <citation type="submission" date="2020-12" db="UniProtKB">
        <authorList>
            <consortium name="EnsemblPlants"/>
        </authorList>
    </citation>
    <scope>IDENTIFICATION</scope>
</reference>
<sequence length="60" mass="6695">MQLLTLLFLVLSKVHLQFSSSIRDGLEMTTLCFTMSRSENGICVSRRILLVNSGVAFMVS</sequence>
<dbReference type="InParanoid" id="A0A2K1KEH5"/>
<dbReference type="EnsemblPlants" id="Pp3c6_5790V3.1">
    <property type="protein sequence ID" value="Pp3c6_5790V3.1"/>
    <property type="gene ID" value="Pp3c6_5790"/>
</dbReference>